<dbReference type="OrthoDB" id="5324651at2759"/>
<keyword evidence="2" id="KW-1185">Reference proteome</keyword>
<dbReference type="GeneID" id="67000653"/>
<reference evidence="1 2" key="1">
    <citation type="submission" date="2018-10" db="EMBL/GenBank/DDBJ databases">
        <title>Pan-genome distribution and transcriptional activeness of fungal secondary metabolism genes in Aspergillus section Fumigati.</title>
        <authorList>
            <person name="Takahashi H."/>
            <person name="Umemura M."/>
            <person name="Ninomiya A."/>
            <person name="Kusuya Y."/>
            <person name="Urayama S."/>
            <person name="Shimizu M."/>
            <person name="Watanabe A."/>
            <person name="Kamei K."/>
            <person name="Yaguchi T."/>
            <person name="Hagiwara D."/>
        </authorList>
    </citation>
    <scope>NUCLEOTIDE SEQUENCE [LARGE SCALE GENOMIC DNA]</scope>
    <source>
        <strain evidence="1 2">IFM 55266</strain>
    </source>
</reference>
<comment type="caution">
    <text evidence="1">The sequence shown here is derived from an EMBL/GenBank/DDBJ whole genome shotgun (WGS) entry which is preliminary data.</text>
</comment>
<proteinExistence type="predicted"/>
<gene>
    <name evidence="1" type="ORF">Asppvi_002041</name>
</gene>
<evidence type="ECO:0000313" key="2">
    <source>
        <dbReference type="Proteomes" id="UP001043456"/>
    </source>
</evidence>
<dbReference type="Proteomes" id="UP001043456">
    <property type="component" value="Unassembled WGS sequence"/>
</dbReference>
<organism evidence="1 2">
    <name type="scientific">Aspergillus pseudoviridinutans</name>
    <dbReference type="NCBI Taxonomy" id="1517512"/>
    <lineage>
        <taxon>Eukaryota</taxon>
        <taxon>Fungi</taxon>
        <taxon>Dikarya</taxon>
        <taxon>Ascomycota</taxon>
        <taxon>Pezizomycotina</taxon>
        <taxon>Eurotiomycetes</taxon>
        <taxon>Eurotiomycetidae</taxon>
        <taxon>Eurotiales</taxon>
        <taxon>Aspergillaceae</taxon>
        <taxon>Aspergillus</taxon>
        <taxon>Aspergillus subgen. Fumigati</taxon>
    </lineage>
</organism>
<evidence type="ECO:0000313" key="1">
    <source>
        <dbReference type="EMBL" id="GIJ92763.1"/>
    </source>
</evidence>
<sequence>MPRKKKEPCVDLVPAELLTQLSSAGLPFPAQHRILVVLQRRLERSVFEFIRTWHPRLSKSKRWDCAEKVELHTAFRALERKLWALPNSEHRERRTNNGFSRLRPDIMGIRHAAVHRQPHAHGRLLQQLRSAHEFATVWLNDQQCGREIQQCQGRVGLLFEEWNGRTRRVTENLIARMDYHNGAHKGPIRNRYRYLLCEAARRLLDKINLDCIKQVDDMLHASFPPLDK</sequence>
<accession>A0A9P3BQQ1</accession>
<dbReference type="RefSeq" id="XP_043163509.1">
    <property type="nucleotide sequence ID" value="XM_043307574.1"/>
</dbReference>
<dbReference type="AlphaFoldDB" id="A0A9P3BQQ1"/>
<dbReference type="EMBL" id="BHVY01000012">
    <property type="protein sequence ID" value="GIJ92763.1"/>
    <property type="molecule type" value="Genomic_DNA"/>
</dbReference>
<protein>
    <submittedName>
        <fullName evidence="1">Uncharacterized protein</fullName>
    </submittedName>
</protein>
<name>A0A9P3BQQ1_9EURO</name>